<proteinExistence type="predicted"/>
<feature type="region of interest" description="Disordered" evidence="1">
    <location>
        <begin position="1"/>
        <end position="20"/>
    </location>
</feature>
<evidence type="ECO:0000313" key="2">
    <source>
        <dbReference type="EMBL" id="MFC4466307.1"/>
    </source>
</evidence>
<accession>A0ABV8YP08</accession>
<comment type="caution">
    <text evidence="2">The sequence shown here is derived from an EMBL/GenBank/DDBJ whole genome shotgun (WGS) entry which is preliminary data.</text>
</comment>
<dbReference type="RefSeq" id="WP_386342764.1">
    <property type="nucleotide sequence ID" value="NZ_JBHSFG010000029.1"/>
</dbReference>
<evidence type="ECO:0000313" key="3">
    <source>
        <dbReference type="Proteomes" id="UP001596012"/>
    </source>
</evidence>
<protein>
    <submittedName>
        <fullName evidence="2">Uncharacterized protein</fullName>
    </submittedName>
</protein>
<sequence length="88" mass="9048">MSTGRGVEGQSADPRLPAKLAGHPSVQAVLARRAAGGVASPPTVIDAAWLRELCLTADADDAAASIEAPLAIHRSETTPSLPRRRGRG</sequence>
<feature type="region of interest" description="Disordered" evidence="1">
    <location>
        <begin position="66"/>
        <end position="88"/>
    </location>
</feature>
<keyword evidence="3" id="KW-1185">Reference proteome</keyword>
<name>A0ABV8YP08_9ACTN</name>
<dbReference type="EMBL" id="JBHSFG010000029">
    <property type="protein sequence ID" value="MFC4466307.1"/>
    <property type="molecule type" value="Genomic_DNA"/>
</dbReference>
<reference evidence="3" key="1">
    <citation type="journal article" date="2019" name="Int. J. Syst. Evol. Microbiol.">
        <title>The Global Catalogue of Microorganisms (GCM) 10K type strain sequencing project: providing services to taxonomists for standard genome sequencing and annotation.</title>
        <authorList>
            <consortium name="The Broad Institute Genomics Platform"/>
            <consortium name="The Broad Institute Genome Sequencing Center for Infectious Disease"/>
            <person name="Wu L."/>
            <person name="Ma J."/>
        </authorList>
    </citation>
    <scope>NUCLEOTIDE SEQUENCE [LARGE SCALE GENOMIC DNA]</scope>
    <source>
        <strain evidence="3">DT43</strain>
    </source>
</reference>
<evidence type="ECO:0000256" key="1">
    <source>
        <dbReference type="SAM" id="MobiDB-lite"/>
    </source>
</evidence>
<gene>
    <name evidence="2" type="ORF">ACFPH6_17535</name>
</gene>
<dbReference type="Proteomes" id="UP001596012">
    <property type="component" value="Unassembled WGS sequence"/>
</dbReference>
<organism evidence="2 3">
    <name type="scientific">Streptomyces xiangluensis</name>
    <dbReference type="NCBI Taxonomy" id="2665720"/>
    <lineage>
        <taxon>Bacteria</taxon>
        <taxon>Bacillati</taxon>
        <taxon>Actinomycetota</taxon>
        <taxon>Actinomycetes</taxon>
        <taxon>Kitasatosporales</taxon>
        <taxon>Streptomycetaceae</taxon>
        <taxon>Streptomyces</taxon>
    </lineage>
</organism>